<feature type="domain" description="LysM" evidence="2">
    <location>
        <begin position="37"/>
        <end position="88"/>
    </location>
</feature>
<keyword evidence="1" id="KW-1133">Transmembrane helix</keyword>
<evidence type="ECO:0000313" key="4">
    <source>
        <dbReference type="Proteomes" id="UP000249134"/>
    </source>
</evidence>
<evidence type="ECO:0000313" key="3">
    <source>
        <dbReference type="EMBL" id="SQI59654.1"/>
    </source>
</evidence>
<accession>A0A2X4ZGR8</accession>
<evidence type="ECO:0000256" key="1">
    <source>
        <dbReference type="SAM" id="Phobius"/>
    </source>
</evidence>
<dbReference type="STRING" id="1348624.GCA_001591545_01480"/>
<keyword evidence="1" id="KW-0812">Transmembrane</keyword>
<sequence length="107" mass="12408">MNLIWKKYSFIIILFIITLGMGLYFIFNTNSNSDEYVIITVKDGESLWSISEKYAHSLGVSTGEFVKILEKENQLTHKLLKSGEQLMIPTPLNKFDDSERHFVMQTE</sequence>
<name>A0A2X4ZGR8_LEDLE</name>
<dbReference type="EMBL" id="LS483476">
    <property type="protein sequence ID" value="SQI59654.1"/>
    <property type="molecule type" value="Genomic_DNA"/>
</dbReference>
<feature type="transmembrane region" description="Helical" evidence="1">
    <location>
        <begin position="7"/>
        <end position="27"/>
    </location>
</feature>
<reference evidence="3 4" key="1">
    <citation type="submission" date="2018-06" db="EMBL/GenBank/DDBJ databases">
        <authorList>
            <consortium name="Pathogen Informatics"/>
            <person name="Doyle S."/>
        </authorList>
    </citation>
    <scope>NUCLEOTIDE SEQUENCE [LARGE SCALE GENOMIC DNA]</scope>
    <source>
        <strain evidence="3 4">NCTC4824</strain>
    </source>
</reference>
<dbReference type="RefSeq" id="WP_066139047.1">
    <property type="nucleotide sequence ID" value="NZ_CBCSGM010000001.1"/>
</dbReference>
<dbReference type="Proteomes" id="UP000249134">
    <property type="component" value="Chromosome 1"/>
</dbReference>
<protein>
    <submittedName>
        <fullName evidence="3">Peptidoglycan-binding domain-containing protein</fullName>
    </submittedName>
</protein>
<dbReference type="KEGG" id="blen:NCTC4824_02430"/>
<dbReference type="Gene3D" id="3.10.350.10">
    <property type="entry name" value="LysM domain"/>
    <property type="match status" value="1"/>
</dbReference>
<evidence type="ECO:0000259" key="2">
    <source>
        <dbReference type="PROSITE" id="PS51782"/>
    </source>
</evidence>
<dbReference type="InterPro" id="IPR018392">
    <property type="entry name" value="LysM"/>
</dbReference>
<keyword evidence="1" id="KW-0472">Membrane</keyword>
<dbReference type="AlphaFoldDB" id="A0A2X4ZGR8"/>
<proteinExistence type="predicted"/>
<dbReference type="CDD" id="cd00118">
    <property type="entry name" value="LysM"/>
    <property type="match status" value="1"/>
</dbReference>
<dbReference type="Pfam" id="PF01476">
    <property type="entry name" value="LysM"/>
    <property type="match status" value="1"/>
</dbReference>
<dbReference type="PROSITE" id="PS51782">
    <property type="entry name" value="LYSM"/>
    <property type="match status" value="1"/>
</dbReference>
<dbReference type="SUPFAM" id="SSF54106">
    <property type="entry name" value="LysM domain"/>
    <property type="match status" value="1"/>
</dbReference>
<gene>
    <name evidence="3" type="primary">yneA</name>
    <name evidence="3" type="ORF">NCTC4824_02430</name>
</gene>
<dbReference type="InterPro" id="IPR036779">
    <property type="entry name" value="LysM_dom_sf"/>
</dbReference>
<keyword evidence="4" id="KW-1185">Reference proteome</keyword>
<organism evidence="3 4">
    <name type="scientific">Lederbergia lenta</name>
    <name type="common">Bacillus lentus</name>
    <dbReference type="NCBI Taxonomy" id="1467"/>
    <lineage>
        <taxon>Bacteria</taxon>
        <taxon>Bacillati</taxon>
        <taxon>Bacillota</taxon>
        <taxon>Bacilli</taxon>
        <taxon>Bacillales</taxon>
        <taxon>Bacillaceae</taxon>
        <taxon>Lederbergia</taxon>
    </lineage>
</organism>